<proteinExistence type="predicted"/>
<dbReference type="AlphaFoldDB" id="A0AAX2STB9"/>
<gene>
    <name evidence="2" type="ORF">E5F87_08100</name>
</gene>
<feature type="transmembrane region" description="Helical" evidence="1">
    <location>
        <begin position="133"/>
        <end position="156"/>
    </location>
</feature>
<dbReference type="RefSeq" id="WP_135350262.1">
    <property type="nucleotide sequence ID" value="NZ_SRKR01000014.1"/>
</dbReference>
<keyword evidence="1" id="KW-0812">Transmembrane</keyword>
<feature type="transmembrane region" description="Helical" evidence="1">
    <location>
        <begin position="57"/>
        <end position="78"/>
    </location>
</feature>
<comment type="caution">
    <text evidence="2">The sequence shown here is derived from an EMBL/GenBank/DDBJ whole genome shotgun (WGS) entry which is preliminary data.</text>
</comment>
<feature type="transmembrane region" description="Helical" evidence="1">
    <location>
        <begin position="98"/>
        <end position="121"/>
    </location>
</feature>
<evidence type="ECO:0000256" key="1">
    <source>
        <dbReference type="SAM" id="Phobius"/>
    </source>
</evidence>
<name>A0AAX2STB9_LIMRT</name>
<keyword evidence="1" id="KW-0472">Membrane</keyword>
<evidence type="ECO:0000313" key="3">
    <source>
        <dbReference type="Proteomes" id="UP000297521"/>
    </source>
</evidence>
<reference evidence="2" key="2">
    <citation type="submission" date="2019-04" db="EMBL/GenBank/DDBJ databases">
        <authorList>
            <person name="Bisanz J.E."/>
            <person name="Chagwedera N.D."/>
            <person name="Chawla A."/>
            <person name="Turnbaugh P.J."/>
        </authorList>
    </citation>
    <scope>NUCLEOTIDE SEQUENCE</scope>
    <source>
        <strain evidence="2">I8-5</strain>
    </source>
</reference>
<dbReference type="Proteomes" id="UP000297521">
    <property type="component" value="Unassembled WGS sequence"/>
</dbReference>
<organism evidence="2 3">
    <name type="scientific">Limosilactobacillus reuteri</name>
    <name type="common">Lactobacillus reuteri</name>
    <dbReference type="NCBI Taxonomy" id="1598"/>
    <lineage>
        <taxon>Bacteria</taxon>
        <taxon>Bacillati</taxon>
        <taxon>Bacillota</taxon>
        <taxon>Bacilli</taxon>
        <taxon>Lactobacillales</taxon>
        <taxon>Lactobacillaceae</taxon>
        <taxon>Limosilactobacillus</taxon>
    </lineage>
</organism>
<keyword evidence="1" id="KW-1133">Transmembrane helix</keyword>
<sequence length="164" mass="19353">MEEFIKAFKSFFKEMQGPQFWLIAFFLILVPRFNSRIANLLNKYKDIVNALDIIDSLISNILVIYFIIIVAKFIYIAVKEKFKRTYAYEKPINELEKFLNLTFNPVFLWFHLIINVRLIFVVEMIGLHDLIKIMTILITNISALIILVTQLIMAIIKYKNSNGR</sequence>
<reference evidence="2" key="1">
    <citation type="journal article" date="2019" name="Cell Metab.">
        <title>Nutrient sensing in CD11c cells alters the gut microbiome to regulate food intake and body mass.</title>
        <authorList>
            <person name="Chagwedera N.D."/>
            <person name="Ang Q.Y."/>
            <person name="Bisanz J.E."/>
            <person name="Leong Y.A."/>
            <person name="Ganeshan K."/>
            <person name="Cai J."/>
            <person name="Patterson A.D."/>
            <person name="Turnbaugh P.J."/>
            <person name="Chawla A."/>
        </authorList>
    </citation>
    <scope>NUCLEOTIDE SEQUENCE</scope>
    <source>
        <strain evidence="2">I8-5</strain>
    </source>
</reference>
<protein>
    <submittedName>
        <fullName evidence="2">Uncharacterized protein</fullName>
    </submittedName>
</protein>
<evidence type="ECO:0000313" key="2">
    <source>
        <dbReference type="EMBL" id="TGB10405.1"/>
    </source>
</evidence>
<accession>A0AAX2STB9</accession>
<dbReference type="EMBL" id="SRKR01000014">
    <property type="protein sequence ID" value="TGB10405.1"/>
    <property type="molecule type" value="Genomic_DNA"/>
</dbReference>
<feature type="transmembrane region" description="Helical" evidence="1">
    <location>
        <begin position="20"/>
        <end position="37"/>
    </location>
</feature>